<organism evidence="2 3">
    <name type="scientific">Natrinema saccharevitans</name>
    <dbReference type="NCBI Taxonomy" id="301967"/>
    <lineage>
        <taxon>Archaea</taxon>
        <taxon>Methanobacteriati</taxon>
        <taxon>Methanobacteriota</taxon>
        <taxon>Stenosarchaea group</taxon>
        <taxon>Halobacteria</taxon>
        <taxon>Halobacteriales</taxon>
        <taxon>Natrialbaceae</taxon>
        <taxon>Natrinema</taxon>
    </lineage>
</organism>
<dbReference type="RefSeq" id="WP_076142893.1">
    <property type="nucleotide sequence ID" value="NZ_LWLN01000001.1"/>
</dbReference>
<keyword evidence="1" id="KW-0472">Membrane</keyword>
<reference evidence="3" key="1">
    <citation type="submission" date="2016-04" db="EMBL/GenBank/DDBJ databases">
        <authorList>
            <person name="Chen S.-C."/>
            <person name="Lai M.-C."/>
        </authorList>
    </citation>
    <scope>NUCLEOTIDE SEQUENCE [LARGE SCALE GENOMIC DNA]</scope>
    <source>
        <strain evidence="3">AB14</strain>
    </source>
</reference>
<accession>A0A1S8ASR7</accession>
<feature type="transmembrane region" description="Helical" evidence="1">
    <location>
        <begin position="34"/>
        <end position="54"/>
    </location>
</feature>
<keyword evidence="1" id="KW-1133">Transmembrane helix</keyword>
<evidence type="ECO:0000313" key="2">
    <source>
        <dbReference type="EMBL" id="OLZ39544.1"/>
    </source>
</evidence>
<comment type="caution">
    <text evidence="2">The sequence shown here is derived from an EMBL/GenBank/DDBJ whole genome shotgun (WGS) entry which is preliminary data.</text>
</comment>
<evidence type="ECO:0000313" key="3">
    <source>
        <dbReference type="Proteomes" id="UP000189370"/>
    </source>
</evidence>
<keyword evidence="1" id="KW-0812">Transmembrane</keyword>
<dbReference type="AlphaFoldDB" id="A0A1S8ASR7"/>
<evidence type="ECO:0000256" key="1">
    <source>
        <dbReference type="SAM" id="Phobius"/>
    </source>
</evidence>
<keyword evidence="3" id="KW-1185">Reference proteome</keyword>
<feature type="transmembrane region" description="Helical" evidence="1">
    <location>
        <begin position="66"/>
        <end position="87"/>
    </location>
</feature>
<name>A0A1S8ASR7_9EURY</name>
<gene>
    <name evidence="2" type="ORF">A6E15_00450</name>
</gene>
<protein>
    <submittedName>
        <fullName evidence="2">Uncharacterized protein</fullName>
    </submittedName>
</protein>
<dbReference type="OrthoDB" id="375444at2157"/>
<dbReference type="STRING" id="301967.A6E15_00450"/>
<sequence>MDRARLYRLSIAVTGGLLTSVALLLLARRGSSTIAGVLLVSGVGQTLGVAAESLSTDGVDPEPGPVPFWTAMAFTGIGLVGAVLFVLS</sequence>
<proteinExistence type="predicted"/>
<dbReference type="EMBL" id="LWLN01000001">
    <property type="protein sequence ID" value="OLZ39544.1"/>
    <property type="molecule type" value="Genomic_DNA"/>
</dbReference>
<dbReference type="Proteomes" id="UP000189370">
    <property type="component" value="Unassembled WGS sequence"/>
</dbReference>
<feature type="transmembrane region" description="Helical" evidence="1">
    <location>
        <begin position="6"/>
        <end position="27"/>
    </location>
</feature>